<dbReference type="GO" id="GO:0005856">
    <property type="term" value="C:cytoskeleton"/>
    <property type="evidence" value="ECO:0007669"/>
    <property type="project" value="UniProtKB-SubCell"/>
</dbReference>
<dbReference type="SMART" id="SM01349">
    <property type="entry name" value="TOG"/>
    <property type="match status" value="1"/>
</dbReference>
<dbReference type="InterPro" id="IPR034085">
    <property type="entry name" value="TOG"/>
</dbReference>
<dbReference type="AlphaFoldDB" id="A0A224Z2Y6"/>
<dbReference type="InterPro" id="IPR016024">
    <property type="entry name" value="ARM-type_fold"/>
</dbReference>
<protein>
    <submittedName>
        <fullName evidence="6">Microtubule-associated protein CP224</fullName>
    </submittedName>
</protein>
<proteinExistence type="predicted"/>
<dbReference type="GO" id="GO:0061863">
    <property type="term" value="F:microtubule plus end polymerase"/>
    <property type="evidence" value="ECO:0007669"/>
    <property type="project" value="InterPro"/>
</dbReference>
<keyword evidence="2" id="KW-0963">Cytoplasm</keyword>
<feature type="domain" description="TOG" evidence="5">
    <location>
        <begin position="1"/>
        <end position="148"/>
    </location>
</feature>
<evidence type="ECO:0000256" key="3">
    <source>
        <dbReference type="ARBA" id="ARBA00023212"/>
    </source>
</evidence>
<dbReference type="GO" id="GO:0007051">
    <property type="term" value="P:spindle organization"/>
    <property type="evidence" value="ECO:0007669"/>
    <property type="project" value="InterPro"/>
</dbReference>
<dbReference type="EMBL" id="GFPF01009787">
    <property type="protein sequence ID" value="MAA20933.1"/>
    <property type="molecule type" value="Transcribed_RNA"/>
</dbReference>
<dbReference type="InterPro" id="IPR011989">
    <property type="entry name" value="ARM-like"/>
</dbReference>
<evidence type="ECO:0000313" key="6">
    <source>
        <dbReference type="EMBL" id="MAA20933.1"/>
    </source>
</evidence>
<evidence type="ECO:0000256" key="1">
    <source>
        <dbReference type="ARBA" id="ARBA00004245"/>
    </source>
</evidence>
<organism evidence="6">
    <name type="scientific">Rhipicephalus zambeziensis</name>
    <dbReference type="NCBI Taxonomy" id="60191"/>
    <lineage>
        <taxon>Eukaryota</taxon>
        <taxon>Metazoa</taxon>
        <taxon>Ecdysozoa</taxon>
        <taxon>Arthropoda</taxon>
        <taxon>Chelicerata</taxon>
        <taxon>Arachnida</taxon>
        <taxon>Acari</taxon>
        <taxon>Parasitiformes</taxon>
        <taxon>Ixodida</taxon>
        <taxon>Ixodoidea</taxon>
        <taxon>Ixodidae</taxon>
        <taxon>Rhipicephalinae</taxon>
        <taxon>Rhipicephalus</taxon>
        <taxon>Rhipicephalus</taxon>
    </lineage>
</organism>
<sequence length="203" mass="22999">MHDLEASSFLPYLILKAGDPKDTVRKGVHDIFRRIYKVFPGIKVFNYLMQGLSSKNARQRAECLEELGFLFEVLGLPISEPTPAVLLKEVARHISDRDNAVRNAALNCVVQAYFREEERVFKYIGQLSDKDKSLLEERIKRASRSRRLTVLPPEESPPVKNPTPPRPQSAVFASATTMEPDPEPEEVVHSFNMTAVHDCFSTC</sequence>
<evidence type="ECO:0000256" key="2">
    <source>
        <dbReference type="ARBA" id="ARBA00022490"/>
    </source>
</evidence>
<name>A0A224Z2Y6_9ACAR</name>
<dbReference type="GO" id="GO:0046785">
    <property type="term" value="P:microtubule polymerization"/>
    <property type="evidence" value="ECO:0007669"/>
    <property type="project" value="InterPro"/>
</dbReference>
<dbReference type="InterPro" id="IPR048491">
    <property type="entry name" value="XMAP215_CLASP_TOG"/>
</dbReference>
<accession>A0A224Z2Y6</accession>
<feature type="region of interest" description="Disordered" evidence="4">
    <location>
        <begin position="149"/>
        <end position="184"/>
    </location>
</feature>
<dbReference type="GO" id="GO:0030951">
    <property type="term" value="P:establishment or maintenance of microtubule cytoskeleton polarity"/>
    <property type="evidence" value="ECO:0007669"/>
    <property type="project" value="InterPro"/>
</dbReference>
<reference evidence="6" key="1">
    <citation type="journal article" date="2017" name="Parasit. Vectors">
        <title>Sialotranscriptomics of Rhipicephalus zambeziensis reveals intricate expression profiles of secretory proteins and suggests tight temporal transcriptional regulation during blood-feeding.</title>
        <authorList>
            <person name="de Castro M.H."/>
            <person name="de Klerk D."/>
            <person name="Pienaar R."/>
            <person name="Rees D.J.G."/>
            <person name="Mans B.J."/>
        </authorList>
    </citation>
    <scope>NUCLEOTIDE SEQUENCE</scope>
    <source>
        <tissue evidence="6">Salivary glands</tissue>
    </source>
</reference>
<dbReference type="Pfam" id="PF21041">
    <property type="entry name" value="XMAP215_CLASP_TOG"/>
    <property type="match status" value="1"/>
</dbReference>
<dbReference type="InterPro" id="IPR045110">
    <property type="entry name" value="XMAP215"/>
</dbReference>
<comment type="subcellular location">
    <subcellularLocation>
        <location evidence="1">Cytoplasm</location>
        <location evidence="1">Cytoskeleton</location>
    </subcellularLocation>
</comment>
<evidence type="ECO:0000256" key="4">
    <source>
        <dbReference type="SAM" id="MobiDB-lite"/>
    </source>
</evidence>
<evidence type="ECO:0000259" key="5">
    <source>
        <dbReference type="SMART" id="SM01349"/>
    </source>
</evidence>
<dbReference type="GO" id="GO:0051010">
    <property type="term" value="F:microtubule plus-end binding"/>
    <property type="evidence" value="ECO:0007669"/>
    <property type="project" value="InterPro"/>
</dbReference>
<dbReference type="PANTHER" id="PTHR12609">
    <property type="entry name" value="MICROTUBULE ASSOCIATED PROTEIN XMAP215"/>
    <property type="match status" value="1"/>
</dbReference>
<dbReference type="Gene3D" id="1.25.10.10">
    <property type="entry name" value="Leucine-rich Repeat Variant"/>
    <property type="match status" value="1"/>
</dbReference>
<dbReference type="SUPFAM" id="SSF48371">
    <property type="entry name" value="ARM repeat"/>
    <property type="match status" value="1"/>
</dbReference>
<keyword evidence="3" id="KW-0206">Cytoskeleton</keyword>
<feature type="compositionally biased region" description="Pro residues" evidence="4">
    <location>
        <begin position="154"/>
        <end position="167"/>
    </location>
</feature>